<evidence type="ECO:0000256" key="3">
    <source>
        <dbReference type="ARBA" id="ARBA00022723"/>
    </source>
</evidence>
<dbReference type="SUPFAM" id="SSF50129">
    <property type="entry name" value="GroES-like"/>
    <property type="match status" value="1"/>
</dbReference>
<evidence type="ECO:0000256" key="6">
    <source>
        <dbReference type="ARBA" id="ARBA00023002"/>
    </source>
</evidence>
<keyword evidence="6" id="KW-0560">Oxidoreductase</keyword>
<protein>
    <recommendedName>
        <fullName evidence="7">alcohol dehydrogenase (NADP(+))</fullName>
        <ecNumber evidence="7">1.1.1.2</ecNumber>
    </recommendedName>
</protein>
<gene>
    <name evidence="10" type="ORF">SAMN05421882_102210</name>
</gene>
<name>A0A1H2VIK2_9PROT</name>
<dbReference type="GO" id="GO:0008270">
    <property type="term" value="F:zinc ion binding"/>
    <property type="evidence" value="ECO:0007669"/>
    <property type="project" value="InterPro"/>
</dbReference>
<dbReference type="Gene3D" id="3.90.180.10">
    <property type="entry name" value="Medium-chain alcohol dehydrogenases, catalytic domain"/>
    <property type="match status" value="1"/>
</dbReference>
<dbReference type="CDD" id="cd05283">
    <property type="entry name" value="CAD1"/>
    <property type="match status" value="1"/>
</dbReference>
<evidence type="ECO:0000313" key="11">
    <source>
        <dbReference type="Proteomes" id="UP000183454"/>
    </source>
</evidence>
<dbReference type="PROSITE" id="PS00065">
    <property type="entry name" value="D_2_HYDROXYACID_DH_1"/>
    <property type="match status" value="1"/>
</dbReference>
<dbReference type="GO" id="GO:0008106">
    <property type="term" value="F:alcohol dehydrogenase (NADP+) activity"/>
    <property type="evidence" value="ECO:0007669"/>
    <property type="project" value="UniProtKB-EC"/>
</dbReference>
<dbReference type="InterPro" id="IPR036291">
    <property type="entry name" value="NAD(P)-bd_dom_sf"/>
</dbReference>
<evidence type="ECO:0000313" key="10">
    <source>
        <dbReference type="EMBL" id="SDW68088.1"/>
    </source>
</evidence>
<dbReference type="SMART" id="SM00829">
    <property type="entry name" value="PKS_ER"/>
    <property type="match status" value="1"/>
</dbReference>
<dbReference type="FunFam" id="3.90.180.10:FF:000018">
    <property type="entry name" value="NAD(P)-dependent alcohol dehydrogenase"/>
    <property type="match status" value="1"/>
</dbReference>
<evidence type="ECO:0000256" key="8">
    <source>
        <dbReference type="RuleBase" id="RU361277"/>
    </source>
</evidence>
<dbReference type="Pfam" id="PF00107">
    <property type="entry name" value="ADH_zinc_N"/>
    <property type="match status" value="1"/>
</dbReference>
<dbReference type="SUPFAM" id="SSF51735">
    <property type="entry name" value="NAD(P)-binding Rossmann-fold domains"/>
    <property type="match status" value="1"/>
</dbReference>
<proteinExistence type="inferred from homology"/>
<dbReference type="PANTHER" id="PTHR42683">
    <property type="entry name" value="ALDEHYDE REDUCTASE"/>
    <property type="match status" value="1"/>
</dbReference>
<dbReference type="InterPro" id="IPR029752">
    <property type="entry name" value="D-isomer_DH_CS1"/>
</dbReference>
<evidence type="ECO:0000259" key="9">
    <source>
        <dbReference type="SMART" id="SM00829"/>
    </source>
</evidence>
<feature type="domain" description="Enoyl reductase (ER)" evidence="9">
    <location>
        <begin position="11"/>
        <end position="335"/>
    </location>
</feature>
<keyword evidence="4 8" id="KW-0862">Zinc</keyword>
<sequence length="340" mass="36857">MTKIHGWATHGPKQKLKQFTYDAEPLGSEEVEVAVEYCGICYSDVAMINDEWGWSHYPFIPGHEVVGRIVALGEYSKGKGLQTGQRVGVGWNAGSCMHCHECMTGNNNLCSKVEPTIVGRHGGFADRVRAHWAWTVPLPDRLDISSAGPLLCGGVTVFSPLVTCGIKSTDHVGVLGVGGLGHMALKFARAWGCEVTAFTTHQSKADEARSFGAHHVVLSHDREALEKISSSLDLLIMTANAPQDWQALLKTLKPRGRLHILGVVTEPIPIIAIDLILGHKCISGSPVGSPTMIATMMEFAARTGIAPQVEHFPMSQVNQALEYLRSGKARYRVVLDADFA</sequence>
<dbReference type="RefSeq" id="WP_074667152.1">
    <property type="nucleotide sequence ID" value="NZ_FNNH01000022.1"/>
</dbReference>
<dbReference type="PROSITE" id="PS00059">
    <property type="entry name" value="ADH_ZINC"/>
    <property type="match status" value="1"/>
</dbReference>
<keyword evidence="5" id="KW-0521">NADP</keyword>
<dbReference type="EC" id="1.1.1.2" evidence="7"/>
<evidence type="ECO:0000256" key="2">
    <source>
        <dbReference type="ARBA" id="ARBA00008072"/>
    </source>
</evidence>
<evidence type="ECO:0000256" key="4">
    <source>
        <dbReference type="ARBA" id="ARBA00022833"/>
    </source>
</evidence>
<dbReference type="InterPro" id="IPR013154">
    <property type="entry name" value="ADH-like_N"/>
</dbReference>
<dbReference type="FunFam" id="3.40.50.720:FF:000022">
    <property type="entry name" value="Cinnamyl alcohol dehydrogenase"/>
    <property type="match status" value="1"/>
</dbReference>
<dbReference type="Proteomes" id="UP000183454">
    <property type="component" value="Unassembled WGS sequence"/>
</dbReference>
<organism evidence="10 11">
    <name type="scientific">Nitrosomonas communis</name>
    <dbReference type="NCBI Taxonomy" id="44574"/>
    <lineage>
        <taxon>Bacteria</taxon>
        <taxon>Pseudomonadati</taxon>
        <taxon>Pseudomonadota</taxon>
        <taxon>Betaproteobacteria</taxon>
        <taxon>Nitrosomonadales</taxon>
        <taxon>Nitrosomonadaceae</taxon>
        <taxon>Nitrosomonas</taxon>
    </lineage>
</organism>
<evidence type="ECO:0000256" key="5">
    <source>
        <dbReference type="ARBA" id="ARBA00022857"/>
    </source>
</evidence>
<dbReference type="InterPro" id="IPR011032">
    <property type="entry name" value="GroES-like_sf"/>
</dbReference>
<evidence type="ECO:0000256" key="7">
    <source>
        <dbReference type="ARBA" id="ARBA00024074"/>
    </source>
</evidence>
<dbReference type="InterPro" id="IPR013149">
    <property type="entry name" value="ADH-like_C"/>
</dbReference>
<dbReference type="InterPro" id="IPR047109">
    <property type="entry name" value="CAD-like"/>
</dbReference>
<dbReference type="InterPro" id="IPR020843">
    <property type="entry name" value="ER"/>
</dbReference>
<dbReference type="InterPro" id="IPR002328">
    <property type="entry name" value="ADH_Zn_CS"/>
</dbReference>
<accession>A0A1H2VIK2</accession>
<comment type="cofactor">
    <cofactor evidence="1 8">
        <name>Zn(2+)</name>
        <dbReference type="ChEBI" id="CHEBI:29105"/>
    </cofactor>
</comment>
<dbReference type="Gene3D" id="3.40.50.720">
    <property type="entry name" value="NAD(P)-binding Rossmann-like Domain"/>
    <property type="match status" value="1"/>
</dbReference>
<reference evidence="10 11" key="1">
    <citation type="submission" date="2016-10" db="EMBL/GenBank/DDBJ databases">
        <authorList>
            <person name="de Groot N.N."/>
        </authorList>
    </citation>
    <scope>NUCLEOTIDE SEQUENCE [LARGE SCALE GENOMIC DNA]</scope>
    <source>
        <strain evidence="10 11">Nm110</strain>
    </source>
</reference>
<evidence type="ECO:0000256" key="1">
    <source>
        <dbReference type="ARBA" id="ARBA00001947"/>
    </source>
</evidence>
<dbReference type="Pfam" id="PF08240">
    <property type="entry name" value="ADH_N"/>
    <property type="match status" value="1"/>
</dbReference>
<keyword evidence="3 8" id="KW-0479">Metal-binding</keyword>
<dbReference type="EMBL" id="FNNH01000022">
    <property type="protein sequence ID" value="SDW68088.1"/>
    <property type="molecule type" value="Genomic_DNA"/>
</dbReference>
<dbReference type="AlphaFoldDB" id="A0A1H2VIK2"/>
<comment type="similarity">
    <text evidence="2 8">Belongs to the zinc-containing alcohol dehydrogenase family.</text>
</comment>